<gene>
    <name evidence="1" type="ORF">CVLEPA_LOCUS1136</name>
</gene>
<name>A0ABP0EXF8_CLALP</name>
<dbReference type="EMBL" id="CAWYQH010000001">
    <property type="protein sequence ID" value="CAK8672146.1"/>
    <property type="molecule type" value="Genomic_DNA"/>
</dbReference>
<keyword evidence="2" id="KW-1185">Reference proteome</keyword>
<evidence type="ECO:0000313" key="2">
    <source>
        <dbReference type="Proteomes" id="UP001642483"/>
    </source>
</evidence>
<accession>A0ABP0EXF8</accession>
<protein>
    <submittedName>
        <fullName evidence="1">Uncharacterized protein</fullName>
    </submittedName>
</protein>
<organism evidence="1 2">
    <name type="scientific">Clavelina lepadiformis</name>
    <name type="common">Light-bulb sea squirt</name>
    <name type="synonym">Ascidia lepadiformis</name>
    <dbReference type="NCBI Taxonomy" id="159417"/>
    <lineage>
        <taxon>Eukaryota</taxon>
        <taxon>Metazoa</taxon>
        <taxon>Chordata</taxon>
        <taxon>Tunicata</taxon>
        <taxon>Ascidiacea</taxon>
        <taxon>Aplousobranchia</taxon>
        <taxon>Clavelinidae</taxon>
        <taxon>Clavelina</taxon>
    </lineage>
</organism>
<proteinExistence type="predicted"/>
<reference evidence="1 2" key="1">
    <citation type="submission" date="2024-02" db="EMBL/GenBank/DDBJ databases">
        <authorList>
            <person name="Daric V."/>
            <person name="Darras S."/>
        </authorList>
    </citation>
    <scope>NUCLEOTIDE SEQUENCE [LARGE SCALE GENOMIC DNA]</scope>
</reference>
<sequence length="86" mass="10198">MRFRWLPNPFGNDMARGINRYMNAQSYLGLPQLFRRTYGRLKSLGGSGLTVTYNLAQKFFQELFTSLCEIDDYKGLYRHLEHDDPW</sequence>
<dbReference type="Proteomes" id="UP001642483">
    <property type="component" value="Unassembled WGS sequence"/>
</dbReference>
<evidence type="ECO:0000313" key="1">
    <source>
        <dbReference type="EMBL" id="CAK8672146.1"/>
    </source>
</evidence>
<comment type="caution">
    <text evidence="1">The sequence shown here is derived from an EMBL/GenBank/DDBJ whole genome shotgun (WGS) entry which is preliminary data.</text>
</comment>